<dbReference type="Pfam" id="PF01399">
    <property type="entry name" value="PCI"/>
    <property type="match status" value="1"/>
</dbReference>
<comment type="similarity">
    <text evidence="3">Belongs to the CSN4 family.</text>
</comment>
<proteinExistence type="inferred from homology"/>
<organism evidence="9 10">
    <name type="scientific">Thamnocephalis sphaerospora</name>
    <dbReference type="NCBI Taxonomy" id="78915"/>
    <lineage>
        <taxon>Eukaryota</taxon>
        <taxon>Fungi</taxon>
        <taxon>Fungi incertae sedis</taxon>
        <taxon>Zoopagomycota</taxon>
        <taxon>Zoopagomycotina</taxon>
        <taxon>Zoopagomycetes</taxon>
        <taxon>Zoopagales</taxon>
        <taxon>Sigmoideomycetaceae</taxon>
        <taxon>Thamnocephalis</taxon>
    </lineage>
</organism>
<dbReference type="InterPro" id="IPR000717">
    <property type="entry name" value="PCI_dom"/>
</dbReference>
<keyword evidence="7" id="KW-0539">Nucleus</keyword>
<feature type="domain" description="PCI" evidence="8">
    <location>
        <begin position="188"/>
        <end position="357"/>
    </location>
</feature>
<dbReference type="InterPro" id="IPR054559">
    <property type="entry name" value="PSMD12-CSN4-like_N"/>
</dbReference>
<evidence type="ECO:0000256" key="3">
    <source>
        <dbReference type="ARBA" id="ARBA00010417"/>
    </source>
</evidence>
<evidence type="ECO:0000313" key="9">
    <source>
        <dbReference type="EMBL" id="RKP10781.1"/>
    </source>
</evidence>
<dbReference type="STRING" id="78915.A0A4P9XYK1"/>
<dbReference type="AlphaFoldDB" id="A0A4P9XYK1"/>
<evidence type="ECO:0000256" key="7">
    <source>
        <dbReference type="ARBA" id="ARBA00023242"/>
    </source>
</evidence>
<dbReference type="Proteomes" id="UP000271241">
    <property type="component" value="Unassembled WGS sequence"/>
</dbReference>
<evidence type="ECO:0000256" key="6">
    <source>
        <dbReference type="ARBA" id="ARBA00022790"/>
    </source>
</evidence>
<dbReference type="Gene3D" id="1.10.10.10">
    <property type="entry name" value="Winged helix-like DNA-binding domain superfamily/Winged helix DNA-binding domain"/>
    <property type="match status" value="1"/>
</dbReference>
<dbReference type="EMBL" id="KZ992437">
    <property type="protein sequence ID" value="RKP10781.1"/>
    <property type="molecule type" value="Genomic_DNA"/>
</dbReference>
<evidence type="ECO:0000256" key="1">
    <source>
        <dbReference type="ARBA" id="ARBA00004123"/>
    </source>
</evidence>
<dbReference type="SUPFAM" id="SSF46785">
    <property type="entry name" value="Winged helix' DNA-binding domain"/>
    <property type="match status" value="1"/>
</dbReference>
<reference evidence="10" key="1">
    <citation type="journal article" date="2018" name="Nat. Microbiol.">
        <title>Leveraging single-cell genomics to expand the fungal tree of life.</title>
        <authorList>
            <person name="Ahrendt S.R."/>
            <person name="Quandt C.A."/>
            <person name="Ciobanu D."/>
            <person name="Clum A."/>
            <person name="Salamov A."/>
            <person name="Andreopoulos B."/>
            <person name="Cheng J.F."/>
            <person name="Woyke T."/>
            <person name="Pelin A."/>
            <person name="Henrissat B."/>
            <person name="Reynolds N.K."/>
            <person name="Benny G.L."/>
            <person name="Smith M.E."/>
            <person name="James T.Y."/>
            <person name="Grigoriev I.V."/>
        </authorList>
    </citation>
    <scope>NUCLEOTIDE SEQUENCE [LARGE SCALE GENOMIC DNA]</scope>
    <source>
        <strain evidence="10">RSA 1356</strain>
    </source>
</reference>
<dbReference type="PROSITE" id="PS50250">
    <property type="entry name" value="PCI"/>
    <property type="match status" value="1"/>
</dbReference>
<gene>
    <name evidence="9" type="ORF">THASP1DRAFT_34019</name>
</gene>
<sequence length="404" mass="44495">MNVSAKLQQLASQGHPAEGYGQLFDTLLADPASLSPASAALRPALDAVLREQVGLVISRQVLEQLLHSVDQVASQGDAGHTTAKLVLQEAVEAMTPRAVSFEEQASALAAIFEDEEDWRQAARALQAIPLESGHRAVSADYQLKTYIHIVRLMLAEDDAIEAEAYLNRAALLIHDNGDEEDKLHFKLSQARVLDAKRRFIDASMKYHQISYATNVEEEELVCAVLSPAGPQRSRVLATLYKDERTSGLDGLFSMLEKVYLDRLLEPEDINSFSMHLSEHHQARLADNSTVLDRAILEHNLLSVSRLYDCIRVGDLARFLNVAEDRAERVAARMMGEGRMRGSIDQVERLIAGGDAGAHVASIHSSSTHIFSRWDEKLQSLCAQVEDIAGVIAEHHPDLSKGQVA</sequence>
<evidence type="ECO:0000256" key="4">
    <source>
        <dbReference type="ARBA" id="ARBA00014881"/>
    </source>
</evidence>
<dbReference type="OrthoDB" id="295656at2759"/>
<evidence type="ECO:0000259" key="8">
    <source>
        <dbReference type="PROSITE" id="PS50250"/>
    </source>
</evidence>
<dbReference type="InterPro" id="IPR036388">
    <property type="entry name" value="WH-like_DNA-bd_sf"/>
</dbReference>
<dbReference type="Pfam" id="PF22241">
    <property type="entry name" value="PSMD12-CSN4_N"/>
    <property type="match status" value="1"/>
</dbReference>
<accession>A0A4P9XYK1</accession>
<evidence type="ECO:0000256" key="2">
    <source>
        <dbReference type="ARBA" id="ARBA00004496"/>
    </source>
</evidence>
<protein>
    <recommendedName>
        <fullName evidence="4">COP9 signalosome complex subunit 4</fullName>
    </recommendedName>
</protein>
<dbReference type="InterPro" id="IPR040134">
    <property type="entry name" value="PSMD12/CSN4"/>
</dbReference>
<dbReference type="PANTHER" id="PTHR10855:SF2">
    <property type="entry name" value="COP9 SIGNALOSOME COMPLEX SUBUNIT 4"/>
    <property type="match status" value="1"/>
</dbReference>
<evidence type="ECO:0000313" key="10">
    <source>
        <dbReference type="Proteomes" id="UP000271241"/>
    </source>
</evidence>
<keyword evidence="6" id="KW-0736">Signalosome</keyword>
<keyword evidence="5" id="KW-0963">Cytoplasm</keyword>
<dbReference type="PANTHER" id="PTHR10855">
    <property type="entry name" value="26S PROTEASOME NON-ATPASE REGULATORY SUBUNIT 12/COP9 SIGNALOSOME COMPLEX SUBUNIT 4"/>
    <property type="match status" value="1"/>
</dbReference>
<evidence type="ECO:0000256" key="5">
    <source>
        <dbReference type="ARBA" id="ARBA00022490"/>
    </source>
</evidence>
<dbReference type="SMART" id="SM00088">
    <property type="entry name" value="PINT"/>
    <property type="match status" value="1"/>
</dbReference>
<name>A0A4P9XYK1_9FUNG</name>
<dbReference type="InterPro" id="IPR036390">
    <property type="entry name" value="WH_DNA-bd_sf"/>
</dbReference>
<keyword evidence="10" id="KW-1185">Reference proteome</keyword>
<comment type="subcellular location">
    <subcellularLocation>
        <location evidence="2">Cytoplasm</location>
    </subcellularLocation>
    <subcellularLocation>
        <location evidence="1">Nucleus</location>
    </subcellularLocation>
</comment>
<dbReference type="GO" id="GO:0008180">
    <property type="term" value="C:COP9 signalosome"/>
    <property type="evidence" value="ECO:0007669"/>
    <property type="project" value="UniProtKB-KW"/>
</dbReference>
<dbReference type="GO" id="GO:0005829">
    <property type="term" value="C:cytosol"/>
    <property type="evidence" value="ECO:0007669"/>
    <property type="project" value="TreeGrafter"/>
</dbReference>